<dbReference type="InterPro" id="IPR007110">
    <property type="entry name" value="Ig-like_dom"/>
</dbReference>
<dbReference type="PROSITE" id="PS50835">
    <property type="entry name" value="IG_LIKE"/>
    <property type="match status" value="5"/>
</dbReference>
<dbReference type="SMART" id="SM00409">
    <property type="entry name" value="IG"/>
    <property type="match status" value="7"/>
</dbReference>
<dbReference type="Pfam" id="PF07686">
    <property type="entry name" value="V-set"/>
    <property type="match status" value="2"/>
</dbReference>
<evidence type="ECO:0000313" key="2">
    <source>
        <dbReference type="EMBL" id="KAG9261051.1"/>
    </source>
</evidence>
<dbReference type="EMBL" id="JAICCE010000023">
    <property type="protein sequence ID" value="KAG9261051.1"/>
    <property type="molecule type" value="Genomic_DNA"/>
</dbReference>
<dbReference type="AlphaFoldDB" id="A0A8T2KW82"/>
<dbReference type="InterPro" id="IPR003599">
    <property type="entry name" value="Ig_sub"/>
</dbReference>
<dbReference type="InterPro" id="IPR013783">
    <property type="entry name" value="Ig-like_fold"/>
</dbReference>
<feature type="domain" description="Ig-like" evidence="1">
    <location>
        <begin position="114"/>
        <end position="199"/>
    </location>
</feature>
<protein>
    <submittedName>
        <fullName evidence="2">B-cell receptor CD22-like isoform X1</fullName>
    </submittedName>
</protein>
<dbReference type="Gene3D" id="2.60.40.10">
    <property type="entry name" value="Immunoglobulins"/>
    <property type="match status" value="9"/>
</dbReference>
<evidence type="ECO:0000259" key="1">
    <source>
        <dbReference type="PROSITE" id="PS50835"/>
    </source>
</evidence>
<gene>
    <name evidence="2" type="primary">CD22</name>
    <name evidence="2" type="ORF">AMEX_G26006</name>
</gene>
<dbReference type="PANTHER" id="PTHR46013:SF4">
    <property type="entry name" value="B-CELL RECEPTOR CD22-RELATED"/>
    <property type="match status" value="1"/>
</dbReference>
<reference evidence="2 3" key="1">
    <citation type="submission" date="2021-07" db="EMBL/GenBank/DDBJ databases">
        <authorList>
            <person name="Imarazene B."/>
            <person name="Zahm M."/>
            <person name="Klopp C."/>
            <person name="Cabau C."/>
            <person name="Beille S."/>
            <person name="Jouanno E."/>
            <person name="Castinel A."/>
            <person name="Lluch J."/>
            <person name="Gil L."/>
            <person name="Kuchtly C."/>
            <person name="Lopez Roques C."/>
            <person name="Donnadieu C."/>
            <person name="Parrinello H."/>
            <person name="Journot L."/>
            <person name="Du K."/>
            <person name="Schartl M."/>
            <person name="Retaux S."/>
            <person name="Guiguen Y."/>
        </authorList>
    </citation>
    <scope>NUCLEOTIDE SEQUENCE [LARGE SCALE GENOMIC DNA]</scope>
    <source>
        <strain evidence="2">Pach_M1</strain>
        <tissue evidence="2">Testis</tissue>
    </source>
</reference>
<dbReference type="Pfam" id="PF13895">
    <property type="entry name" value="Ig_2"/>
    <property type="match status" value="1"/>
</dbReference>
<feature type="domain" description="Ig-like" evidence="1">
    <location>
        <begin position="329"/>
        <end position="376"/>
    </location>
</feature>
<dbReference type="PANTHER" id="PTHR46013">
    <property type="entry name" value="VASCULAR CELL ADHESION MOLECULE 1"/>
    <property type="match status" value="1"/>
</dbReference>
<keyword evidence="2" id="KW-0675">Receptor</keyword>
<name>A0A8T2KW82_ASTMX</name>
<dbReference type="SMART" id="SM00408">
    <property type="entry name" value="IGc2"/>
    <property type="match status" value="3"/>
</dbReference>
<dbReference type="InterPro" id="IPR003598">
    <property type="entry name" value="Ig_sub2"/>
</dbReference>
<dbReference type="OrthoDB" id="9448246at2759"/>
<organism evidence="2 3">
    <name type="scientific">Astyanax mexicanus</name>
    <name type="common">Blind cave fish</name>
    <name type="synonym">Astyanax fasciatus mexicanus</name>
    <dbReference type="NCBI Taxonomy" id="7994"/>
    <lineage>
        <taxon>Eukaryota</taxon>
        <taxon>Metazoa</taxon>
        <taxon>Chordata</taxon>
        <taxon>Craniata</taxon>
        <taxon>Vertebrata</taxon>
        <taxon>Euteleostomi</taxon>
        <taxon>Actinopterygii</taxon>
        <taxon>Neopterygii</taxon>
        <taxon>Teleostei</taxon>
        <taxon>Ostariophysi</taxon>
        <taxon>Characiformes</taxon>
        <taxon>Characoidei</taxon>
        <taxon>Acestrorhamphidae</taxon>
        <taxon>Acestrorhamphinae</taxon>
        <taxon>Astyanax</taxon>
    </lineage>
</organism>
<feature type="domain" description="Ig-like" evidence="1">
    <location>
        <begin position="761"/>
        <end position="846"/>
    </location>
</feature>
<dbReference type="InterPro" id="IPR013106">
    <property type="entry name" value="Ig_V-set"/>
</dbReference>
<sequence>MLLVFVNAVRVQAESSVNLSSPSICAVTGSTVIISCTFTTPNSSSVSDREWFLIHKPDEEEQVLKKEPDFSGRFHYSKWRHICELTLKDVRVSDSGVYNFRFKTPSSDWITASPGVHLTVTDLQMKVEDKTVGQRKVKVTCSSTCSLSENLYYFWYKNEERMPNATHDSYIHLDSTSPSDQGSYSCQVSVSLHRSPSMSDSDQKSCWRVIYNPRAICALIGSSAYIHCYYTFPDNQKIIKTVWFIKDQTDTAPEDLREDEEYQGRMQNRQNSQNDCSMIIYNLRESDTQTYRFKFYTDGGDHTGHAGVTLTVTDLKITVSDTDSGGKKLICSSTCTLVIHYTYIWYRNGQPVYGKSCNELYLDDSTVDAGSYSCAVRGFEKLRSPAVCVFGTECWGVTYSPQHVCALKGSSVDLSCSYKYPEGHTVTKTVWFVKYQAGTEPEDLREAGEYQGRVQNRQNSQNDCSIRINNPRESDTQTYRFRFYTDDPGGGYTGQPGVTLTVTDLKVKWNVKETFLTCSNTCTWTNPPTYIWYKNGQPVSNKYSNTRYIHYSHVDAGSYSCALKGFEDLRSPAVCVYNQDRCWSITYSTRSICALIGSTVEIESYYTFPDQNPEPQPAWYIKLSSQETELSPADDRVEFFSDRANVRTLRLNNLTQSDSAQYLLRIKAPYKGYTLSSAGVSLSSLTDLQVEVYSDGQTVTLTCRSSCTLPNNPTYIWYKNRQSLSHCRYKSCPVLVVSGAISYSCSVEGHEIFQSPPVYSPRNTRAELVSSKEIVEGDSVTLSCSSDANPPVLSYSWFNQREPAETPLTTDQNYSITNISSQHSGFYYCTAHNQLGQHSSTPIHLNVLCKFNTID</sequence>
<proteinExistence type="predicted"/>
<dbReference type="InterPro" id="IPR036179">
    <property type="entry name" value="Ig-like_dom_sf"/>
</dbReference>
<dbReference type="SUPFAM" id="SSF48726">
    <property type="entry name" value="Immunoglobulin"/>
    <property type="match status" value="7"/>
</dbReference>
<evidence type="ECO:0000313" key="3">
    <source>
        <dbReference type="Proteomes" id="UP000752171"/>
    </source>
</evidence>
<comment type="caution">
    <text evidence="2">The sequence shown here is derived from an EMBL/GenBank/DDBJ whole genome shotgun (WGS) entry which is preliminary data.</text>
</comment>
<dbReference type="Proteomes" id="UP000752171">
    <property type="component" value="Unassembled WGS sequence"/>
</dbReference>
<feature type="domain" description="Ig-like" evidence="1">
    <location>
        <begin position="496"/>
        <end position="561"/>
    </location>
</feature>
<feature type="domain" description="Ig-like" evidence="1">
    <location>
        <begin position="695"/>
        <end position="748"/>
    </location>
</feature>
<accession>A0A8T2KW82</accession>